<name>A0ABP9QKL5_9PSEU</name>
<keyword evidence="1" id="KW-1133">Transmembrane helix</keyword>
<protein>
    <submittedName>
        <fullName evidence="2">Uncharacterized protein</fullName>
    </submittedName>
</protein>
<dbReference type="EMBL" id="BAABJP010000029">
    <property type="protein sequence ID" value="GAA5163543.1"/>
    <property type="molecule type" value="Genomic_DNA"/>
</dbReference>
<accession>A0ABP9QKL5</accession>
<gene>
    <name evidence="2" type="ORF">GCM10023321_50610</name>
</gene>
<evidence type="ECO:0000256" key="1">
    <source>
        <dbReference type="SAM" id="Phobius"/>
    </source>
</evidence>
<keyword evidence="1" id="KW-0812">Transmembrane</keyword>
<comment type="caution">
    <text evidence="2">The sequence shown here is derived from an EMBL/GenBank/DDBJ whole genome shotgun (WGS) entry which is preliminary data.</text>
</comment>
<keyword evidence="3" id="KW-1185">Reference proteome</keyword>
<keyword evidence="1" id="KW-0472">Membrane</keyword>
<feature type="transmembrane region" description="Helical" evidence="1">
    <location>
        <begin position="77"/>
        <end position="96"/>
    </location>
</feature>
<sequence length="238" mass="24094">MTAVALPVTAHPPVPAVQPAWLCEAPGRPEVTPAALAVQPGPAHWAAAEDSDQVVGSVSGETGLVAASVACWAVRRAWSAALAASLAACFCASVAPGRAAAWAAWSAACCACAACWVACCAVLLLFSVTMSATTWPAPAIELEVAWQAAPVVSQVLVVVPVAWLCSAGGPWLPVPPLLWSTPVIPVAELCAVPLHRPLPSQFRVAQAEVQLDAPGTDGPPELALAPGAVAGWVGCWPG</sequence>
<evidence type="ECO:0000313" key="2">
    <source>
        <dbReference type="EMBL" id="GAA5163543.1"/>
    </source>
</evidence>
<proteinExistence type="predicted"/>
<reference evidence="3" key="1">
    <citation type="journal article" date="2019" name="Int. J. Syst. Evol. Microbiol.">
        <title>The Global Catalogue of Microorganisms (GCM) 10K type strain sequencing project: providing services to taxonomists for standard genome sequencing and annotation.</title>
        <authorList>
            <consortium name="The Broad Institute Genomics Platform"/>
            <consortium name="The Broad Institute Genome Sequencing Center for Infectious Disease"/>
            <person name="Wu L."/>
            <person name="Ma J."/>
        </authorList>
    </citation>
    <scope>NUCLEOTIDE SEQUENCE [LARGE SCALE GENOMIC DNA]</scope>
    <source>
        <strain evidence="3">JCM 18303</strain>
    </source>
</reference>
<dbReference type="Proteomes" id="UP001428817">
    <property type="component" value="Unassembled WGS sequence"/>
</dbReference>
<organism evidence="2 3">
    <name type="scientific">Pseudonocardia eucalypti</name>
    <dbReference type="NCBI Taxonomy" id="648755"/>
    <lineage>
        <taxon>Bacteria</taxon>
        <taxon>Bacillati</taxon>
        <taxon>Actinomycetota</taxon>
        <taxon>Actinomycetes</taxon>
        <taxon>Pseudonocardiales</taxon>
        <taxon>Pseudonocardiaceae</taxon>
        <taxon>Pseudonocardia</taxon>
    </lineage>
</organism>
<feature type="transmembrane region" description="Helical" evidence="1">
    <location>
        <begin position="102"/>
        <end position="126"/>
    </location>
</feature>
<evidence type="ECO:0000313" key="3">
    <source>
        <dbReference type="Proteomes" id="UP001428817"/>
    </source>
</evidence>